<dbReference type="GeneID" id="68353207"/>
<dbReference type="InterPro" id="IPR001300">
    <property type="entry name" value="Peptidase_C2_calpain_cat"/>
</dbReference>
<gene>
    <name evidence="6" type="ORF">HRG_04078</name>
</gene>
<dbReference type="SMART" id="SM00230">
    <property type="entry name" value="CysPc"/>
    <property type="match status" value="1"/>
</dbReference>
<dbReference type="SUPFAM" id="SSF54001">
    <property type="entry name" value="Cysteine proteinases"/>
    <property type="match status" value="1"/>
</dbReference>
<accession>A0A9P8N362</accession>
<evidence type="ECO:0000256" key="4">
    <source>
        <dbReference type="SAM" id="MobiDB-lite"/>
    </source>
</evidence>
<feature type="compositionally biased region" description="Basic and acidic residues" evidence="4">
    <location>
        <begin position="741"/>
        <end position="753"/>
    </location>
</feature>
<organism evidence="6 7">
    <name type="scientific">Hirsutella rhossiliensis</name>
    <dbReference type="NCBI Taxonomy" id="111463"/>
    <lineage>
        <taxon>Eukaryota</taxon>
        <taxon>Fungi</taxon>
        <taxon>Dikarya</taxon>
        <taxon>Ascomycota</taxon>
        <taxon>Pezizomycotina</taxon>
        <taxon>Sordariomycetes</taxon>
        <taxon>Hypocreomycetidae</taxon>
        <taxon>Hypocreales</taxon>
        <taxon>Ophiocordycipitaceae</taxon>
        <taxon>Hirsutella</taxon>
    </lineage>
</organism>
<dbReference type="PRINTS" id="PR00704">
    <property type="entry name" value="CALPAIN"/>
</dbReference>
<keyword evidence="3 6" id="KW-0645">Protease</keyword>
<dbReference type="PROSITE" id="PS00139">
    <property type="entry name" value="THIOL_PROTEASE_CYS"/>
    <property type="match status" value="1"/>
</dbReference>
<dbReference type="RefSeq" id="XP_044723575.1">
    <property type="nucleotide sequence ID" value="XM_044862549.1"/>
</dbReference>
<name>A0A9P8N362_9HYPO</name>
<feature type="active site" evidence="2 3">
    <location>
        <position position="387"/>
    </location>
</feature>
<evidence type="ECO:0000256" key="1">
    <source>
        <dbReference type="ARBA" id="ARBA00007623"/>
    </source>
</evidence>
<evidence type="ECO:0000313" key="7">
    <source>
        <dbReference type="Proteomes" id="UP000824596"/>
    </source>
</evidence>
<dbReference type="PANTHER" id="PTHR10183:SF397">
    <property type="entry name" value="CALPAIN CATALYTIC DOMAIN-CONTAINING PROTEIN"/>
    <property type="match status" value="1"/>
</dbReference>
<dbReference type="AlphaFoldDB" id="A0A9P8N362"/>
<proteinExistence type="inferred from homology"/>
<keyword evidence="7" id="KW-1185">Reference proteome</keyword>
<dbReference type="Proteomes" id="UP000824596">
    <property type="component" value="Unassembled WGS sequence"/>
</dbReference>
<dbReference type="Pfam" id="PF00648">
    <property type="entry name" value="Peptidase_C2"/>
    <property type="match status" value="1"/>
</dbReference>
<dbReference type="GO" id="GO:0004198">
    <property type="term" value="F:calcium-dependent cysteine-type endopeptidase activity"/>
    <property type="evidence" value="ECO:0007669"/>
    <property type="project" value="InterPro"/>
</dbReference>
<keyword evidence="3" id="KW-0788">Thiol protease</keyword>
<feature type="active site" evidence="2 3">
    <location>
        <position position="366"/>
    </location>
</feature>
<dbReference type="PROSITE" id="PS50203">
    <property type="entry name" value="CALPAIN_CAT"/>
    <property type="match status" value="1"/>
</dbReference>
<dbReference type="GO" id="GO:0006508">
    <property type="term" value="P:proteolysis"/>
    <property type="evidence" value="ECO:0007669"/>
    <property type="project" value="UniProtKB-KW"/>
</dbReference>
<keyword evidence="3" id="KW-0378">Hydrolase</keyword>
<evidence type="ECO:0000256" key="3">
    <source>
        <dbReference type="PROSITE-ProRule" id="PRU00239"/>
    </source>
</evidence>
<dbReference type="InterPro" id="IPR022684">
    <property type="entry name" value="Calpain_cysteine_protease"/>
</dbReference>
<dbReference type="Gene3D" id="3.90.70.10">
    <property type="entry name" value="Cysteine proteinases"/>
    <property type="match status" value="1"/>
</dbReference>
<feature type="compositionally biased region" description="Pro residues" evidence="4">
    <location>
        <begin position="724"/>
        <end position="737"/>
    </location>
</feature>
<dbReference type="PANTHER" id="PTHR10183">
    <property type="entry name" value="CALPAIN"/>
    <property type="match status" value="1"/>
</dbReference>
<comment type="similarity">
    <text evidence="1">Belongs to the peptidase C2 family.</text>
</comment>
<feature type="active site" evidence="2 3">
    <location>
        <position position="181"/>
    </location>
</feature>
<feature type="region of interest" description="Disordered" evidence="4">
    <location>
        <begin position="1"/>
        <end position="42"/>
    </location>
</feature>
<evidence type="ECO:0000256" key="2">
    <source>
        <dbReference type="PIRSR" id="PIRSR622684-1"/>
    </source>
</evidence>
<evidence type="ECO:0000259" key="5">
    <source>
        <dbReference type="PROSITE" id="PS50203"/>
    </source>
</evidence>
<dbReference type="OrthoDB" id="424753at2759"/>
<feature type="compositionally biased region" description="Polar residues" evidence="4">
    <location>
        <begin position="686"/>
        <end position="703"/>
    </location>
</feature>
<feature type="compositionally biased region" description="Basic and acidic residues" evidence="4">
    <location>
        <begin position="640"/>
        <end position="658"/>
    </location>
</feature>
<evidence type="ECO:0000313" key="6">
    <source>
        <dbReference type="EMBL" id="KAH0966062.1"/>
    </source>
</evidence>
<feature type="region of interest" description="Disordered" evidence="4">
    <location>
        <begin position="614"/>
        <end position="801"/>
    </location>
</feature>
<protein>
    <submittedName>
        <fullName evidence="6">Calpain family cysteine protease domain-containing protein</fullName>
    </submittedName>
</protein>
<feature type="compositionally biased region" description="Basic and acidic residues" evidence="4">
    <location>
        <begin position="614"/>
        <end position="629"/>
    </location>
</feature>
<comment type="caution">
    <text evidence="6">The sequence shown here is derived from an EMBL/GenBank/DDBJ whole genome shotgun (WGS) entry which is preliminary data.</text>
</comment>
<reference evidence="6" key="1">
    <citation type="submission" date="2021-09" db="EMBL/GenBank/DDBJ databases">
        <title>A high-quality genome of the endoparasitic fungus Hirsutella rhossiliensis with a comparison of Hirsutella genomes reveals transposable elements contributing to genome size variation.</title>
        <authorList>
            <person name="Lin R."/>
            <person name="Jiao Y."/>
            <person name="Sun X."/>
            <person name="Ling J."/>
            <person name="Xie B."/>
            <person name="Cheng X."/>
        </authorList>
    </citation>
    <scope>NUCLEOTIDE SEQUENCE</scope>
    <source>
        <strain evidence="6">HR02</strain>
    </source>
</reference>
<dbReference type="InterPro" id="IPR038765">
    <property type="entry name" value="Papain-like_cys_pep_sf"/>
</dbReference>
<sequence length="879" mass="99851">MHGYSSSEESEDPRRPRVQPTTDNDQNQKKKRKKRVPPQKSINAIWKKFSSRNFHKALCILPFDPVAPAASDRPNELLSDGYERAADECRRKVLKIVQECKRVNMRYRDPGWDLDWDLKYQKGNCLNNLGDQKFELTQSNLLGSSASVPKAVKRVHEIFDKPVFMKEVNGGDVKQGSLGDCWLMAGLTAMANVQDGVRRLCVAYDERIGIYGFVFFRDGDWVYSIVDDKLYLKSPCWDCPSMQRDLLQQIDREDVEKVYRRTYQTGSKALFFAQCKNQDETWVPLIEKAYAKAHGDYASLNGGYVGEAIEDLSGGVTTELLSSDILDTDEFWEKEMSKVNQEFLFGFSAGLLEYGHGQRDGIAEGHAYIVLEARTLKSGERLVKLRNPWGKIRKGIWEGPWSDGSKEWSSNVQEELNHKFGNDSVFWISYADLLQKFTHLDRTRLFRDEDWRCCQRWIGVDVPWKAEYHEKFHIRLTKDSPLVLALSQLDGRYFKGLAGQYTFRIHFRLHNQDMPGAEDYIVRSHGNYFMKRSVAVELPDLPAGNYVVYLKVTGQRDKTVPSVEEVVKRECKERVDNEKLTAVGFAYDLAHSKAWAHVDKEERRRLWERRHLTREVTKKQASKNDEKRERNKKRRARGRQANESRHSDEDGRPEERQTEPPPDSTQTASQGTDTAAEAVDATTTAKSNDGTNASDSSGSPQDTPKTEGSVVVISSEKKQDVPPISGPPPAPRRPTSPAPATKDEARSPRHLGDESDGASSDSPVEDWEELYSSDDFSRKPRLTPQPPRQPRDDYDTEEEKMVDPWNAVCIVGIRVYSKDEQLKLLTVMEGGELLEDGMGEKGGEDLDNAQANAAGFRADEGKDDAGPILYPTKRLSIAA</sequence>
<feature type="compositionally biased region" description="Acidic residues" evidence="4">
    <location>
        <begin position="763"/>
        <end position="772"/>
    </location>
</feature>
<dbReference type="EMBL" id="JAIZPD010000003">
    <property type="protein sequence ID" value="KAH0966062.1"/>
    <property type="molecule type" value="Genomic_DNA"/>
</dbReference>
<feature type="compositionally biased region" description="Low complexity" evidence="4">
    <location>
        <begin position="672"/>
        <end position="685"/>
    </location>
</feature>
<dbReference type="InterPro" id="IPR000169">
    <property type="entry name" value="Pept_cys_AS"/>
</dbReference>
<feature type="domain" description="Calpain catalytic" evidence="5">
    <location>
        <begin position="153"/>
        <end position="446"/>
    </location>
</feature>